<reference evidence="1 2" key="1">
    <citation type="journal article" date="2018" name="J. Allergy Clin. Immunol.">
        <title>High-quality assembly of Dermatophagoides pteronyssinus genome and transcriptome reveals a wide range of novel allergens.</title>
        <authorList>
            <person name="Liu X.Y."/>
            <person name="Yang K.Y."/>
            <person name="Wang M.Q."/>
            <person name="Kwok J.S."/>
            <person name="Zeng X."/>
            <person name="Yang Z."/>
            <person name="Xiao X.J."/>
            <person name="Lau C.P."/>
            <person name="Li Y."/>
            <person name="Huang Z.M."/>
            <person name="Ba J.G."/>
            <person name="Yim A.K."/>
            <person name="Ouyang C.Y."/>
            <person name="Ngai S.M."/>
            <person name="Chan T.F."/>
            <person name="Leung E.L."/>
            <person name="Liu L."/>
            <person name="Liu Z.G."/>
            <person name="Tsui S.K."/>
        </authorList>
    </citation>
    <scope>NUCLEOTIDE SEQUENCE [LARGE SCALE GENOMIC DNA]</scope>
    <source>
        <strain evidence="1">Derp</strain>
    </source>
</reference>
<dbReference type="EMBL" id="NJHN03000067">
    <property type="protein sequence ID" value="KAH9418082.1"/>
    <property type="molecule type" value="Genomic_DNA"/>
</dbReference>
<sequence>MINTNNINNVINKHFIFGLAIESGITFGNKFVEPVSPGGVASFIYSPHMDWLHQFHMDRFRFGGGYDGFIGGGGCGCAIATGNGCVCGCNTAVFLFSYWLWQLNRTA</sequence>
<accession>A0ABQ8J6C1</accession>
<comment type="caution">
    <text evidence="1">The sequence shown here is derived from an EMBL/GenBank/DDBJ whole genome shotgun (WGS) entry which is preliminary data.</text>
</comment>
<dbReference type="Proteomes" id="UP000887458">
    <property type="component" value="Unassembled WGS sequence"/>
</dbReference>
<keyword evidence="2" id="KW-1185">Reference proteome</keyword>
<evidence type="ECO:0000313" key="2">
    <source>
        <dbReference type="Proteomes" id="UP000887458"/>
    </source>
</evidence>
<gene>
    <name evidence="1" type="ORF">DERP_008339</name>
</gene>
<evidence type="ECO:0000313" key="1">
    <source>
        <dbReference type="EMBL" id="KAH9418082.1"/>
    </source>
</evidence>
<protein>
    <submittedName>
        <fullName evidence="1">Uncharacterized protein</fullName>
    </submittedName>
</protein>
<reference evidence="1 2" key="2">
    <citation type="journal article" date="2022" name="Mol. Biol. Evol.">
        <title>Comparative Genomics Reveals Insights into the Divergent Evolution of Astigmatic Mites and Household Pest Adaptations.</title>
        <authorList>
            <person name="Xiong Q."/>
            <person name="Wan A.T."/>
            <person name="Liu X."/>
            <person name="Fung C.S."/>
            <person name="Xiao X."/>
            <person name="Malainual N."/>
            <person name="Hou J."/>
            <person name="Wang L."/>
            <person name="Wang M."/>
            <person name="Yang K.Y."/>
            <person name="Cui Y."/>
            <person name="Leung E.L."/>
            <person name="Nong W."/>
            <person name="Shin S.K."/>
            <person name="Au S.W."/>
            <person name="Jeong K.Y."/>
            <person name="Chew F.T."/>
            <person name="Hui J.H."/>
            <person name="Leung T.F."/>
            <person name="Tungtrongchitr A."/>
            <person name="Zhong N."/>
            <person name="Liu Z."/>
            <person name="Tsui S.K."/>
        </authorList>
    </citation>
    <scope>NUCLEOTIDE SEQUENCE [LARGE SCALE GENOMIC DNA]</scope>
    <source>
        <strain evidence="1">Derp</strain>
    </source>
</reference>
<organism evidence="1 2">
    <name type="scientific">Dermatophagoides pteronyssinus</name>
    <name type="common">European house dust mite</name>
    <dbReference type="NCBI Taxonomy" id="6956"/>
    <lineage>
        <taxon>Eukaryota</taxon>
        <taxon>Metazoa</taxon>
        <taxon>Ecdysozoa</taxon>
        <taxon>Arthropoda</taxon>
        <taxon>Chelicerata</taxon>
        <taxon>Arachnida</taxon>
        <taxon>Acari</taxon>
        <taxon>Acariformes</taxon>
        <taxon>Sarcoptiformes</taxon>
        <taxon>Astigmata</taxon>
        <taxon>Psoroptidia</taxon>
        <taxon>Analgoidea</taxon>
        <taxon>Pyroglyphidae</taxon>
        <taxon>Dermatophagoidinae</taxon>
        <taxon>Dermatophagoides</taxon>
    </lineage>
</organism>
<name>A0ABQ8J6C1_DERPT</name>
<proteinExistence type="predicted"/>